<dbReference type="InterPro" id="IPR005872">
    <property type="entry name" value="SUI1_arc_bac"/>
</dbReference>
<dbReference type="SUPFAM" id="SSF55159">
    <property type="entry name" value="eIF1-like"/>
    <property type="match status" value="1"/>
</dbReference>
<keyword evidence="3" id="KW-0648">Protein biosynthesis</keyword>
<dbReference type="PIRSF" id="PIRSF037511">
    <property type="entry name" value="Transl_init_SUI1_pro"/>
    <property type="match status" value="1"/>
</dbReference>
<comment type="similarity">
    <text evidence="1">Belongs to the SUI1 family.</text>
</comment>
<organism evidence="5 6">
    <name type="scientific">Limnothrix redekei LRLZ20PSL1</name>
    <dbReference type="NCBI Taxonomy" id="3112953"/>
    <lineage>
        <taxon>Bacteria</taxon>
        <taxon>Bacillati</taxon>
        <taxon>Cyanobacteriota</taxon>
        <taxon>Cyanophyceae</taxon>
        <taxon>Pseudanabaenales</taxon>
        <taxon>Pseudanabaenaceae</taxon>
        <taxon>Limnothrix</taxon>
    </lineage>
</organism>
<feature type="domain" description="SUI1" evidence="4">
    <location>
        <begin position="51"/>
        <end position="111"/>
    </location>
</feature>
<evidence type="ECO:0000256" key="3">
    <source>
        <dbReference type="ARBA" id="ARBA00022917"/>
    </source>
</evidence>
<dbReference type="NCBIfam" id="NF005669">
    <property type="entry name" value="PRK07451.1"/>
    <property type="match status" value="1"/>
</dbReference>
<dbReference type="RefSeq" id="WP_099535125.1">
    <property type="nucleotide sequence ID" value="NZ_JAZAQF010000086.1"/>
</dbReference>
<evidence type="ECO:0000259" key="4">
    <source>
        <dbReference type="PROSITE" id="PS50296"/>
    </source>
</evidence>
<dbReference type="GO" id="GO:0003743">
    <property type="term" value="F:translation initiation factor activity"/>
    <property type="evidence" value="ECO:0007669"/>
    <property type="project" value="UniProtKB-KW"/>
</dbReference>
<gene>
    <name evidence="5" type="ORF">VPK24_15240</name>
</gene>
<dbReference type="InterPro" id="IPR050318">
    <property type="entry name" value="DENR/SUI1_TIF"/>
</dbReference>
<dbReference type="EMBL" id="JAZAQF010000086">
    <property type="protein sequence ID" value="MFG3818996.1"/>
    <property type="molecule type" value="Genomic_DNA"/>
</dbReference>
<dbReference type="PROSITE" id="PS50296">
    <property type="entry name" value="SUI1"/>
    <property type="match status" value="1"/>
</dbReference>
<dbReference type="PANTHER" id="PTHR12789:SF0">
    <property type="entry name" value="DENSITY-REGULATED PROTEIN"/>
    <property type="match status" value="1"/>
</dbReference>
<dbReference type="Pfam" id="PF01253">
    <property type="entry name" value="SUI1"/>
    <property type="match status" value="1"/>
</dbReference>
<dbReference type="InterPro" id="IPR036877">
    <property type="entry name" value="SUI1_dom_sf"/>
</dbReference>
<evidence type="ECO:0000313" key="5">
    <source>
        <dbReference type="EMBL" id="MFG3818996.1"/>
    </source>
</evidence>
<evidence type="ECO:0000256" key="2">
    <source>
        <dbReference type="ARBA" id="ARBA00022845"/>
    </source>
</evidence>
<comment type="caution">
    <text evidence="5">The sequence shown here is derived from an EMBL/GenBank/DDBJ whole genome shotgun (WGS) entry which is preliminary data.</text>
</comment>
<name>A0ABW7CCY0_9CYAN</name>
<dbReference type="InterPro" id="IPR001950">
    <property type="entry name" value="SUI1"/>
</dbReference>
<protein>
    <submittedName>
        <fullName evidence="5">Translation initiation factor</fullName>
    </submittedName>
</protein>
<dbReference type="CDD" id="cd11567">
    <property type="entry name" value="YciH_like"/>
    <property type="match status" value="1"/>
</dbReference>
<keyword evidence="6" id="KW-1185">Reference proteome</keyword>
<dbReference type="Gene3D" id="3.30.780.10">
    <property type="entry name" value="SUI1-like domain"/>
    <property type="match status" value="1"/>
</dbReference>
<accession>A0ABW7CCY0</accession>
<proteinExistence type="inferred from homology"/>
<dbReference type="PANTHER" id="PTHR12789">
    <property type="entry name" value="DENSITY-REGULATED PROTEIN HOMOLOG"/>
    <property type="match status" value="1"/>
</dbReference>
<keyword evidence="5" id="KW-0396">Initiation factor</keyword>
<keyword evidence="2" id="KW-0810">Translation regulation</keyword>
<reference evidence="6" key="1">
    <citation type="journal article" date="2024" name="Algal Res.">
        <title>Biochemical, toxicological and genomic investigation of a high-biomass producing Limnothrix strain isolated from Italian shallow drinking water reservoir.</title>
        <authorList>
            <person name="Simonazzi M."/>
            <person name="Shishido T.K."/>
            <person name="Delbaje E."/>
            <person name="Wahlsten M."/>
            <person name="Fewer D.P."/>
            <person name="Sivonen K."/>
            <person name="Pezzolesi L."/>
            <person name="Pistocchi R."/>
        </authorList>
    </citation>
    <scope>NUCLEOTIDE SEQUENCE [LARGE SCALE GENOMIC DNA]</scope>
    <source>
        <strain evidence="6">LRLZ20PSL1</strain>
    </source>
</reference>
<evidence type="ECO:0000313" key="6">
    <source>
        <dbReference type="Proteomes" id="UP001604335"/>
    </source>
</evidence>
<dbReference type="Proteomes" id="UP001604335">
    <property type="component" value="Unassembled WGS sequence"/>
</dbReference>
<sequence>MPSPRRAADDRPDRRVVYSEFGDAVNPDAIARAVPDLPPNQQNLKVQLSRKGRGGKTVTVISGFQHKPETLQALLKTLKNRCGTGGTVKDNNLEIQGDYADRLVALLVEQGYKAKRSGG</sequence>
<evidence type="ECO:0000256" key="1">
    <source>
        <dbReference type="ARBA" id="ARBA00005422"/>
    </source>
</evidence>